<dbReference type="HOGENOM" id="CLU_146883_0_0_1"/>
<proteinExistence type="predicted"/>
<dbReference type="EMBL" id="KN837151">
    <property type="protein sequence ID" value="KIJ39554.1"/>
    <property type="molecule type" value="Genomic_DNA"/>
</dbReference>
<reference evidence="2 3" key="1">
    <citation type="submission" date="2014-06" db="EMBL/GenBank/DDBJ databases">
        <title>Evolutionary Origins and Diversification of the Mycorrhizal Mutualists.</title>
        <authorList>
            <consortium name="DOE Joint Genome Institute"/>
            <consortium name="Mycorrhizal Genomics Consortium"/>
            <person name="Kohler A."/>
            <person name="Kuo A."/>
            <person name="Nagy L.G."/>
            <person name="Floudas D."/>
            <person name="Copeland A."/>
            <person name="Barry K.W."/>
            <person name="Cichocki N."/>
            <person name="Veneault-Fourrey C."/>
            <person name="LaButti K."/>
            <person name="Lindquist E.A."/>
            <person name="Lipzen A."/>
            <person name="Lundell T."/>
            <person name="Morin E."/>
            <person name="Murat C."/>
            <person name="Riley R."/>
            <person name="Ohm R."/>
            <person name="Sun H."/>
            <person name="Tunlid A."/>
            <person name="Henrissat B."/>
            <person name="Grigoriev I.V."/>
            <person name="Hibbett D.S."/>
            <person name="Martin F."/>
        </authorList>
    </citation>
    <scope>NUCLEOTIDE SEQUENCE [LARGE SCALE GENOMIC DNA]</scope>
    <source>
        <strain evidence="2 3">SS14</strain>
    </source>
</reference>
<feature type="compositionally biased region" description="Basic and acidic residues" evidence="1">
    <location>
        <begin position="95"/>
        <end position="118"/>
    </location>
</feature>
<dbReference type="AlphaFoldDB" id="A0A0C9UXD8"/>
<feature type="compositionally biased region" description="Basic and acidic residues" evidence="1">
    <location>
        <begin position="1"/>
        <end position="17"/>
    </location>
</feature>
<feature type="region of interest" description="Disordered" evidence="1">
    <location>
        <begin position="83"/>
        <end position="118"/>
    </location>
</feature>
<dbReference type="Proteomes" id="UP000054279">
    <property type="component" value="Unassembled WGS sequence"/>
</dbReference>
<feature type="region of interest" description="Disordered" evidence="1">
    <location>
        <begin position="1"/>
        <end position="36"/>
    </location>
</feature>
<gene>
    <name evidence="2" type="ORF">M422DRAFT_257605</name>
</gene>
<sequence length="118" mass="13615">MTSEDFIHVLEQDKQSRAETNQQKAKKKASKADSKSKKIELETAWKKLKDVHRMQVDAWKAEPPKLILKAKFAEQYFDSTGSVYNGELEEDSESVNERGEGEEMDAEGERMDWDSDDE</sequence>
<evidence type="ECO:0000256" key="1">
    <source>
        <dbReference type="SAM" id="MobiDB-lite"/>
    </source>
</evidence>
<protein>
    <submittedName>
        <fullName evidence="2">Uncharacterized protein</fullName>
    </submittedName>
</protein>
<accession>A0A0C9UXD8</accession>
<evidence type="ECO:0000313" key="3">
    <source>
        <dbReference type="Proteomes" id="UP000054279"/>
    </source>
</evidence>
<organism evidence="2 3">
    <name type="scientific">Sphaerobolus stellatus (strain SS14)</name>
    <dbReference type="NCBI Taxonomy" id="990650"/>
    <lineage>
        <taxon>Eukaryota</taxon>
        <taxon>Fungi</taxon>
        <taxon>Dikarya</taxon>
        <taxon>Basidiomycota</taxon>
        <taxon>Agaricomycotina</taxon>
        <taxon>Agaricomycetes</taxon>
        <taxon>Phallomycetidae</taxon>
        <taxon>Geastrales</taxon>
        <taxon>Sphaerobolaceae</taxon>
        <taxon>Sphaerobolus</taxon>
    </lineage>
</organism>
<keyword evidence="3" id="KW-1185">Reference proteome</keyword>
<name>A0A0C9UXD8_SPHS4</name>
<evidence type="ECO:0000313" key="2">
    <source>
        <dbReference type="EMBL" id="KIJ39554.1"/>
    </source>
</evidence>